<evidence type="ECO:0000313" key="2">
    <source>
        <dbReference type="Proteomes" id="UP001275315"/>
    </source>
</evidence>
<dbReference type="EMBL" id="JAWDIQ010000003">
    <property type="protein sequence ID" value="MDY0409958.1"/>
    <property type="molecule type" value="Genomic_DNA"/>
</dbReference>
<protein>
    <submittedName>
        <fullName evidence="1">Uncharacterized protein</fullName>
    </submittedName>
</protein>
<gene>
    <name evidence="1" type="ORF">RWD45_16965</name>
</gene>
<evidence type="ECO:0000313" key="1">
    <source>
        <dbReference type="EMBL" id="MDY0409958.1"/>
    </source>
</evidence>
<sequence length="334" mass="38446">MATLRAVERVINTGGEYSEYNGIGIVTNTHTIHYKYTLFNTYILDGTGATDPEYLSDDFYVVKPQDELDYSNVLFRVCDSYNLSRTALRQSAQSVERVIEMAKRIITEHESDKTLVVTYKENVEQITEELSEEIAEGKAMVKHFDGGRGSNDYVECNNAIYIGTLFKGTSYYTTASQAVVGDRLGMQLKRGHISTSEGLTFKDEYTEAYKKTDIAINLVQETNRLRAGRKPDMVTIYLFNRDKEMVDIVRDHYPLAKFEKYEPIEKLTGKKTAIDEIIDYFAGMDRGERVKQSTIYKELDISSRTFRRQVDTPKFRAAMKKYGITREKTFYQKD</sequence>
<comment type="caution">
    <text evidence="1">The sequence shown here is derived from an EMBL/GenBank/DDBJ whole genome shotgun (WGS) entry which is preliminary data.</text>
</comment>
<name>A0ABU5CX38_9BACI</name>
<dbReference type="RefSeq" id="WP_320380813.1">
    <property type="nucleotide sequence ID" value="NZ_JAWDIQ010000003.1"/>
</dbReference>
<dbReference type="Proteomes" id="UP001275315">
    <property type="component" value="Unassembled WGS sequence"/>
</dbReference>
<reference evidence="1 2" key="1">
    <citation type="submission" date="2023-10" db="EMBL/GenBank/DDBJ databases">
        <title>Virgibacillus soli CC-YMP-6 genome.</title>
        <authorList>
            <person name="Miliotis G."/>
            <person name="Sengupta P."/>
            <person name="Hameed A."/>
            <person name="Chuvochina M."/>
            <person name="Mcdonagh F."/>
            <person name="Simpson A.C."/>
            <person name="Singh N.K."/>
            <person name="Rekha P.D."/>
            <person name="Raman K."/>
            <person name="Hugenholtz P."/>
            <person name="Venkateswaran K."/>
        </authorList>
    </citation>
    <scope>NUCLEOTIDE SEQUENCE [LARGE SCALE GENOMIC DNA]</scope>
    <source>
        <strain evidence="1 2">CC-YMP-6</strain>
    </source>
</reference>
<organism evidence="1 2">
    <name type="scientific">Paracerasibacillus soli</name>
    <dbReference type="NCBI Taxonomy" id="480284"/>
    <lineage>
        <taxon>Bacteria</taxon>
        <taxon>Bacillati</taxon>
        <taxon>Bacillota</taxon>
        <taxon>Bacilli</taxon>
        <taxon>Bacillales</taxon>
        <taxon>Bacillaceae</taxon>
        <taxon>Paracerasibacillus</taxon>
    </lineage>
</organism>
<proteinExistence type="predicted"/>
<keyword evidence="2" id="KW-1185">Reference proteome</keyword>
<accession>A0ABU5CX38</accession>